<gene>
    <name evidence="4" type="ORF">MSPICULIGERA_LOCUS9514</name>
</gene>
<dbReference type="PANTHER" id="PTHR11739">
    <property type="entry name" value="CITRATE SYNTHASE"/>
    <property type="match status" value="1"/>
</dbReference>
<dbReference type="InterPro" id="IPR041657">
    <property type="entry name" value="HTH_17"/>
</dbReference>
<dbReference type="SUPFAM" id="SSF46955">
    <property type="entry name" value="Putative DNA-binding domain"/>
    <property type="match status" value="1"/>
</dbReference>
<dbReference type="InterPro" id="IPR016143">
    <property type="entry name" value="Citrate_synth-like_sm_a-sub"/>
</dbReference>
<comment type="similarity">
    <text evidence="1">Belongs to the citrate synthase family.</text>
</comment>
<dbReference type="InterPro" id="IPR002020">
    <property type="entry name" value="Citrate_synthase"/>
</dbReference>
<evidence type="ECO:0000256" key="2">
    <source>
        <dbReference type="ARBA" id="ARBA00022679"/>
    </source>
</evidence>
<feature type="domain" description="Helix-turn-helix" evidence="3">
    <location>
        <begin position="8"/>
        <end position="54"/>
    </location>
</feature>
<evidence type="ECO:0000313" key="5">
    <source>
        <dbReference type="Proteomes" id="UP001177023"/>
    </source>
</evidence>
<dbReference type="SUPFAM" id="SSF48256">
    <property type="entry name" value="Citrate synthase"/>
    <property type="match status" value="1"/>
</dbReference>
<dbReference type="GO" id="GO:0046912">
    <property type="term" value="F:acyltransferase activity, acyl groups converted into alkyl on transfer"/>
    <property type="evidence" value="ECO:0007669"/>
    <property type="project" value="InterPro"/>
</dbReference>
<keyword evidence="5" id="KW-1185">Reference proteome</keyword>
<dbReference type="Proteomes" id="UP001177023">
    <property type="component" value="Unassembled WGS sequence"/>
</dbReference>
<organism evidence="4 5">
    <name type="scientific">Mesorhabditis spiculigera</name>
    <dbReference type="NCBI Taxonomy" id="96644"/>
    <lineage>
        <taxon>Eukaryota</taxon>
        <taxon>Metazoa</taxon>
        <taxon>Ecdysozoa</taxon>
        <taxon>Nematoda</taxon>
        <taxon>Chromadorea</taxon>
        <taxon>Rhabditida</taxon>
        <taxon>Rhabditina</taxon>
        <taxon>Rhabditomorpha</taxon>
        <taxon>Rhabditoidea</taxon>
        <taxon>Rhabditidae</taxon>
        <taxon>Mesorhabditinae</taxon>
        <taxon>Mesorhabditis</taxon>
    </lineage>
</organism>
<evidence type="ECO:0000256" key="1">
    <source>
        <dbReference type="ARBA" id="ARBA00010566"/>
    </source>
</evidence>
<proteinExistence type="inferred from homology"/>
<dbReference type="GO" id="GO:0006099">
    <property type="term" value="P:tricarboxylic acid cycle"/>
    <property type="evidence" value="ECO:0007669"/>
    <property type="project" value="TreeGrafter"/>
</dbReference>
<dbReference type="EMBL" id="CATQJA010002532">
    <property type="protein sequence ID" value="CAJ0571090.1"/>
    <property type="molecule type" value="Genomic_DNA"/>
</dbReference>
<dbReference type="Gene3D" id="1.10.580.10">
    <property type="entry name" value="Citrate Synthase, domain 1"/>
    <property type="match status" value="1"/>
</dbReference>
<dbReference type="GO" id="GO:0005975">
    <property type="term" value="P:carbohydrate metabolic process"/>
    <property type="evidence" value="ECO:0007669"/>
    <property type="project" value="TreeGrafter"/>
</dbReference>
<evidence type="ECO:0000259" key="3">
    <source>
        <dbReference type="Pfam" id="PF12728"/>
    </source>
</evidence>
<dbReference type="Pfam" id="PF12728">
    <property type="entry name" value="HTH_17"/>
    <property type="match status" value="1"/>
</dbReference>
<dbReference type="PANTHER" id="PTHR11739:SF4">
    <property type="entry name" value="CITRATE SYNTHASE, PEROXISOMAL"/>
    <property type="match status" value="1"/>
</dbReference>
<dbReference type="Pfam" id="PF00285">
    <property type="entry name" value="Citrate_synt"/>
    <property type="match status" value="1"/>
</dbReference>
<comment type="caution">
    <text evidence="4">The sequence shown here is derived from an EMBL/GenBank/DDBJ whole genome shotgun (WGS) entry which is preliminary data.</text>
</comment>
<dbReference type="GO" id="GO:0005829">
    <property type="term" value="C:cytosol"/>
    <property type="evidence" value="ECO:0007669"/>
    <property type="project" value="TreeGrafter"/>
</dbReference>
<accession>A0AA36FY48</accession>
<sequence length="396" mass="43883">MLNEDELYLSAEEAANLLGINVATLYAYVGRKNIRSIKIEGSRKRRYWAADIQRLTKDGKAPERTPSKRGNADSYSSLTLLTESGLYYRGRDVTELVEEATVEEVAEMFWQVPGAFGTVLPHMPEGAATLLELFSHTSAVEKAIALFPLVERENPKAFDLTPEGYARTGADVVRWFAALVVGANVPDIRPLHEYIATSCGMNQHFADLIRRVLILCIDHELVHSTYSVRAAANTGVTPYYAAIVGLAAARGRRIAYGRSEAVSRLLDEVCNAKDPAQPILQYYSQGDDIPGFCAYTYSIADPRAISLKNTLDIMFADDPDYLRLLKAMNVAEELVQRPAEFVLLVSFVGRKLNLVGQELALLGVARLIGWIAHASEQYNQQLMVRHRARYTGALPG</sequence>
<feature type="non-terminal residue" evidence="4">
    <location>
        <position position="396"/>
    </location>
</feature>
<name>A0AA36FY48_9BILA</name>
<dbReference type="AlphaFoldDB" id="A0AA36FY48"/>
<evidence type="ECO:0000313" key="4">
    <source>
        <dbReference type="EMBL" id="CAJ0571090.1"/>
    </source>
</evidence>
<dbReference type="InterPro" id="IPR009061">
    <property type="entry name" value="DNA-bd_dom_put_sf"/>
</dbReference>
<protein>
    <recommendedName>
        <fullName evidence="3">Helix-turn-helix domain-containing protein</fullName>
    </recommendedName>
</protein>
<dbReference type="InterPro" id="IPR016142">
    <property type="entry name" value="Citrate_synth-like_lrg_a-sub"/>
</dbReference>
<reference evidence="4" key="1">
    <citation type="submission" date="2023-06" db="EMBL/GenBank/DDBJ databases">
        <authorList>
            <person name="Delattre M."/>
        </authorList>
    </citation>
    <scope>NUCLEOTIDE SEQUENCE</scope>
    <source>
        <strain evidence="4">AF72</strain>
    </source>
</reference>
<dbReference type="Gene3D" id="1.10.230.10">
    <property type="entry name" value="Cytochrome P450-Terp, domain 2"/>
    <property type="match status" value="1"/>
</dbReference>
<keyword evidence="2" id="KW-0808">Transferase</keyword>
<dbReference type="InterPro" id="IPR036969">
    <property type="entry name" value="Citrate_synthase_sf"/>
</dbReference>